<proteinExistence type="predicted"/>
<dbReference type="RefSeq" id="XP_046076066.1">
    <property type="nucleotide sequence ID" value="XM_046215022.1"/>
</dbReference>
<name>A0AAD4L2K0_9EURO</name>
<dbReference type="InterPro" id="IPR053008">
    <property type="entry name" value="Phomopsin_biosynth_assoc"/>
</dbReference>
<dbReference type="EMBL" id="JAJTJA010000002">
    <property type="protein sequence ID" value="KAH8703048.1"/>
    <property type="molecule type" value="Genomic_DNA"/>
</dbReference>
<sequence>MRLLNSEWPCGISAEEAKKAGCHFDLGLIAWLPHSCYNKELDESFRTLYPWKFWLPNDEDTGPNTTKPITIERLQDLPLQMVDLDWPGHSWSTLMFHDAHCLHAWQYMHQALLKNKEIPTSITRWSHTTHCSHEALMDTSNVTYREISPTAHNRYPACVQVESLRGEMPDLY</sequence>
<reference evidence="1" key="1">
    <citation type="submission" date="2021-12" db="EMBL/GenBank/DDBJ databases">
        <title>Convergent genome expansion in fungi linked to evolution of root-endophyte symbiosis.</title>
        <authorList>
            <consortium name="DOE Joint Genome Institute"/>
            <person name="Ke Y.-H."/>
            <person name="Bonito G."/>
            <person name="Liao H.-L."/>
            <person name="Looney B."/>
            <person name="Rojas-Flechas A."/>
            <person name="Nash J."/>
            <person name="Hameed K."/>
            <person name="Schadt C."/>
            <person name="Martin F."/>
            <person name="Crous P.W."/>
            <person name="Miettinen O."/>
            <person name="Magnuson J.K."/>
            <person name="Labbe J."/>
            <person name="Jacobson D."/>
            <person name="Doktycz M.J."/>
            <person name="Veneault-Fourrey C."/>
            <person name="Kuo A."/>
            <person name="Mondo S."/>
            <person name="Calhoun S."/>
            <person name="Riley R."/>
            <person name="Ohm R."/>
            <person name="LaButti K."/>
            <person name="Andreopoulos B."/>
            <person name="Pangilinan J."/>
            <person name="Nolan M."/>
            <person name="Tritt A."/>
            <person name="Clum A."/>
            <person name="Lipzen A."/>
            <person name="Daum C."/>
            <person name="Barry K."/>
            <person name="Grigoriev I.V."/>
            <person name="Vilgalys R."/>
        </authorList>
    </citation>
    <scope>NUCLEOTIDE SEQUENCE</scope>
    <source>
        <strain evidence="1">PMI_201</strain>
    </source>
</reference>
<evidence type="ECO:0000313" key="1">
    <source>
        <dbReference type="EMBL" id="KAH8703048.1"/>
    </source>
</evidence>
<dbReference type="PANTHER" id="PTHR35896:SF3">
    <property type="entry name" value="MAJOR FACILITATOR SUPERFAMILY TRANSPORTER"/>
    <property type="match status" value="1"/>
</dbReference>
<dbReference type="Proteomes" id="UP001201262">
    <property type="component" value="Unassembled WGS sequence"/>
</dbReference>
<dbReference type="AlphaFoldDB" id="A0AAD4L2K0"/>
<dbReference type="PANTHER" id="PTHR35896">
    <property type="entry name" value="IG-LIKE DOMAIN-CONTAINING PROTEIN"/>
    <property type="match status" value="1"/>
</dbReference>
<evidence type="ECO:0000313" key="2">
    <source>
        <dbReference type="Proteomes" id="UP001201262"/>
    </source>
</evidence>
<organism evidence="1 2">
    <name type="scientific">Talaromyces proteolyticus</name>
    <dbReference type="NCBI Taxonomy" id="1131652"/>
    <lineage>
        <taxon>Eukaryota</taxon>
        <taxon>Fungi</taxon>
        <taxon>Dikarya</taxon>
        <taxon>Ascomycota</taxon>
        <taxon>Pezizomycotina</taxon>
        <taxon>Eurotiomycetes</taxon>
        <taxon>Eurotiomycetidae</taxon>
        <taxon>Eurotiales</taxon>
        <taxon>Trichocomaceae</taxon>
        <taxon>Talaromyces</taxon>
        <taxon>Talaromyces sect. Bacilispori</taxon>
    </lineage>
</organism>
<dbReference type="GeneID" id="70245309"/>
<gene>
    <name evidence="1" type="ORF">BGW36DRAFT_368738</name>
</gene>
<comment type="caution">
    <text evidence="1">The sequence shown here is derived from an EMBL/GenBank/DDBJ whole genome shotgun (WGS) entry which is preliminary data.</text>
</comment>
<protein>
    <submittedName>
        <fullName evidence="1">Uncharacterized protein</fullName>
    </submittedName>
</protein>
<keyword evidence="2" id="KW-1185">Reference proteome</keyword>
<accession>A0AAD4L2K0</accession>